<proteinExistence type="inferred from homology"/>
<feature type="non-terminal residue" evidence="3">
    <location>
        <position position="1"/>
    </location>
</feature>
<dbReference type="PANTHER" id="PTHR11080">
    <property type="entry name" value="PYRAZINAMIDASE/NICOTINAMIDASE"/>
    <property type="match status" value="1"/>
</dbReference>
<dbReference type="STRING" id="741276.A0A2S5BGX7"/>
<evidence type="ECO:0000313" key="3">
    <source>
        <dbReference type="EMBL" id="POY76003.1"/>
    </source>
</evidence>
<comment type="similarity">
    <text evidence="1">Belongs to the isochorismatase family.</text>
</comment>
<dbReference type="SUPFAM" id="SSF52499">
    <property type="entry name" value="Isochorismatase-like hydrolases"/>
    <property type="match status" value="1"/>
</dbReference>
<protein>
    <submittedName>
        <fullName evidence="3">Uncharacterized protein</fullName>
    </submittedName>
</protein>
<organism evidence="3 4">
    <name type="scientific">Rhodotorula taiwanensis</name>
    <dbReference type="NCBI Taxonomy" id="741276"/>
    <lineage>
        <taxon>Eukaryota</taxon>
        <taxon>Fungi</taxon>
        <taxon>Dikarya</taxon>
        <taxon>Basidiomycota</taxon>
        <taxon>Pucciniomycotina</taxon>
        <taxon>Microbotryomycetes</taxon>
        <taxon>Sporidiobolales</taxon>
        <taxon>Sporidiobolaceae</taxon>
        <taxon>Rhodotorula</taxon>
    </lineage>
</organism>
<gene>
    <name evidence="3" type="ORF">BMF94_0726</name>
</gene>
<keyword evidence="4" id="KW-1185">Reference proteome</keyword>
<dbReference type="OrthoDB" id="1739143at2759"/>
<keyword evidence="2" id="KW-0378">Hydrolase</keyword>
<sequence length="281" mass="30522">TGVAAARELVPNTERHNGRANKANDAIPSRFTLPSPPLMPAALLLIDVQSDFLPPAGALAVPDGDAILPFVHRLLDDDVKWSSVYVSQDFHPAGHISFASRHAPPAQPFDTIAIRHPICGDTIQQELWPDHCVQGTPGCAIEEGVATRLEQIRQKRGDDAVRVVQKGRDADLDAYSAFALTLGEQQAGLDSVAESRLGRLLKASPSLDTIVVAGLALDFCVQQTIADLVKVRDSLKRDWRILVVEEAVRGVDPARDAEVKRRLEEERVEFLSIDALSAVLA</sequence>
<dbReference type="EMBL" id="PJQD01000008">
    <property type="protein sequence ID" value="POY76003.1"/>
    <property type="molecule type" value="Genomic_DNA"/>
</dbReference>
<evidence type="ECO:0000256" key="1">
    <source>
        <dbReference type="ARBA" id="ARBA00006336"/>
    </source>
</evidence>
<dbReference type="Proteomes" id="UP000237144">
    <property type="component" value="Unassembled WGS sequence"/>
</dbReference>
<accession>A0A2S5BGX7</accession>
<dbReference type="AlphaFoldDB" id="A0A2S5BGX7"/>
<comment type="caution">
    <text evidence="3">The sequence shown here is derived from an EMBL/GenBank/DDBJ whole genome shotgun (WGS) entry which is preliminary data.</text>
</comment>
<evidence type="ECO:0000313" key="4">
    <source>
        <dbReference type="Proteomes" id="UP000237144"/>
    </source>
</evidence>
<evidence type="ECO:0000256" key="2">
    <source>
        <dbReference type="ARBA" id="ARBA00022801"/>
    </source>
</evidence>
<dbReference type="InterPro" id="IPR052347">
    <property type="entry name" value="Isochorismatase_Nicotinamidase"/>
</dbReference>
<name>A0A2S5BGX7_9BASI</name>
<dbReference type="Gene3D" id="3.40.50.850">
    <property type="entry name" value="Isochorismatase-like"/>
    <property type="match status" value="1"/>
</dbReference>
<dbReference type="GO" id="GO:0016787">
    <property type="term" value="F:hydrolase activity"/>
    <property type="evidence" value="ECO:0007669"/>
    <property type="project" value="UniProtKB-KW"/>
</dbReference>
<dbReference type="PANTHER" id="PTHR11080:SF2">
    <property type="entry name" value="LD05707P"/>
    <property type="match status" value="1"/>
</dbReference>
<dbReference type="InterPro" id="IPR036380">
    <property type="entry name" value="Isochorismatase-like_sf"/>
</dbReference>
<reference evidence="3 4" key="1">
    <citation type="journal article" date="2018" name="Front. Microbiol.">
        <title>Prospects for Fungal Bioremediation of Acidic Radioactive Waste Sites: Characterization and Genome Sequence of Rhodotorula taiwanensis MD1149.</title>
        <authorList>
            <person name="Tkavc R."/>
            <person name="Matrosova V.Y."/>
            <person name="Grichenko O.E."/>
            <person name="Gostincar C."/>
            <person name="Volpe R.P."/>
            <person name="Klimenkova P."/>
            <person name="Gaidamakova E.K."/>
            <person name="Zhou C.E."/>
            <person name="Stewart B.J."/>
            <person name="Lyman M.G."/>
            <person name="Malfatti S.A."/>
            <person name="Rubinfeld B."/>
            <person name="Courtot M."/>
            <person name="Singh J."/>
            <person name="Dalgard C.L."/>
            <person name="Hamilton T."/>
            <person name="Frey K.G."/>
            <person name="Gunde-Cimerman N."/>
            <person name="Dugan L."/>
            <person name="Daly M.J."/>
        </authorList>
    </citation>
    <scope>NUCLEOTIDE SEQUENCE [LARGE SCALE GENOMIC DNA]</scope>
    <source>
        <strain evidence="3 4">MD1149</strain>
    </source>
</reference>